<dbReference type="AlphaFoldDB" id="T1GIQ1"/>
<dbReference type="Proteomes" id="UP000015102">
    <property type="component" value="Unassembled WGS sequence"/>
</dbReference>
<evidence type="ECO:0000256" key="1">
    <source>
        <dbReference type="ARBA" id="ARBA00022737"/>
    </source>
</evidence>
<keyword evidence="2" id="KW-0732">Signal</keyword>
<accession>T1GIQ1</accession>
<proteinExistence type="predicted"/>
<dbReference type="EnsemblMetazoa" id="MESCA003336-RA">
    <property type="protein sequence ID" value="MESCA003336-PA"/>
    <property type="gene ID" value="MESCA003336"/>
</dbReference>
<dbReference type="Pfam" id="PF11759">
    <property type="entry name" value="KRTAP"/>
    <property type="match status" value="1"/>
</dbReference>
<organism evidence="3 4">
    <name type="scientific">Megaselia scalaris</name>
    <name type="common">Humpbacked fly</name>
    <name type="synonym">Phora scalaris</name>
    <dbReference type="NCBI Taxonomy" id="36166"/>
    <lineage>
        <taxon>Eukaryota</taxon>
        <taxon>Metazoa</taxon>
        <taxon>Ecdysozoa</taxon>
        <taxon>Arthropoda</taxon>
        <taxon>Hexapoda</taxon>
        <taxon>Insecta</taxon>
        <taxon>Pterygota</taxon>
        <taxon>Neoptera</taxon>
        <taxon>Endopterygota</taxon>
        <taxon>Diptera</taxon>
        <taxon>Brachycera</taxon>
        <taxon>Muscomorpha</taxon>
        <taxon>Platypezoidea</taxon>
        <taxon>Phoridae</taxon>
        <taxon>Megaseliini</taxon>
        <taxon>Megaselia</taxon>
    </lineage>
</organism>
<dbReference type="HOGENOM" id="CLU_1350270_0_0_1"/>
<evidence type="ECO:0000256" key="2">
    <source>
        <dbReference type="SAM" id="SignalP"/>
    </source>
</evidence>
<dbReference type="InterPro" id="IPR021743">
    <property type="entry name" value="KRTAP_type8/19/20/21/22"/>
</dbReference>
<sequence length="203" mass="20830">MKFLLSFVIAVLAVAAPTSATFDLLNALKSEGVGSYGNGYGYSGYGGYSNGYGYGGYNNGADVKVVKVYSYPSSGYSSGYGYSNYGQPAYGAGYARSSAVISTPVVSTPVVSTPVVYSSVVSTPVIKTAVATPLVSTYQAGYGGLGAGYGSGYNYGIGSGYGLGSGYGSGRINQGVILDSKLKWDKHLGSDAKNCKMVKLFGY</sequence>
<reference evidence="4" key="1">
    <citation type="submission" date="2013-02" db="EMBL/GenBank/DDBJ databases">
        <authorList>
            <person name="Hughes D."/>
        </authorList>
    </citation>
    <scope>NUCLEOTIDE SEQUENCE</scope>
    <source>
        <strain>Durham</strain>
        <strain evidence="4">NC isolate 2 -- Noor lab</strain>
    </source>
</reference>
<evidence type="ECO:0000313" key="4">
    <source>
        <dbReference type="Proteomes" id="UP000015102"/>
    </source>
</evidence>
<dbReference type="EMBL" id="CAQQ02163703">
    <property type="status" value="NOT_ANNOTATED_CDS"/>
    <property type="molecule type" value="Genomic_DNA"/>
</dbReference>
<feature type="chain" id="PRO_5004576963" evidence="2">
    <location>
        <begin position="21"/>
        <end position="203"/>
    </location>
</feature>
<name>T1GIQ1_MEGSC</name>
<keyword evidence="4" id="KW-1185">Reference proteome</keyword>
<reference evidence="3" key="2">
    <citation type="submission" date="2015-06" db="UniProtKB">
        <authorList>
            <consortium name="EnsemblMetazoa"/>
        </authorList>
    </citation>
    <scope>IDENTIFICATION</scope>
</reference>
<dbReference type="EMBL" id="CAQQ02163705">
    <property type="status" value="NOT_ANNOTATED_CDS"/>
    <property type="molecule type" value="Genomic_DNA"/>
</dbReference>
<protein>
    <submittedName>
        <fullName evidence="3">Uncharacterized protein</fullName>
    </submittedName>
</protein>
<evidence type="ECO:0000313" key="3">
    <source>
        <dbReference type="EnsemblMetazoa" id="MESCA003336-PA"/>
    </source>
</evidence>
<feature type="signal peptide" evidence="2">
    <location>
        <begin position="1"/>
        <end position="20"/>
    </location>
</feature>
<dbReference type="STRING" id="36166.T1GIQ1"/>
<keyword evidence="1" id="KW-0677">Repeat</keyword>
<dbReference type="EMBL" id="CAQQ02163704">
    <property type="status" value="NOT_ANNOTATED_CDS"/>
    <property type="molecule type" value="Genomic_DNA"/>
</dbReference>
<dbReference type="GO" id="GO:0005737">
    <property type="term" value="C:cytoplasm"/>
    <property type="evidence" value="ECO:0007669"/>
    <property type="project" value="UniProtKB-ARBA"/>
</dbReference>